<dbReference type="InterPro" id="IPR008271">
    <property type="entry name" value="Ser/Thr_kinase_AS"/>
</dbReference>
<dbReference type="STRING" id="1163617.SCD_n00434"/>
<dbReference type="InterPro" id="IPR013976">
    <property type="entry name" value="HDOD"/>
</dbReference>
<feature type="domain" description="HDOD" evidence="6">
    <location>
        <begin position="300"/>
        <end position="498"/>
    </location>
</feature>
<dbReference type="Gene3D" id="1.10.3210.10">
    <property type="entry name" value="Hypothetical protein af1432"/>
    <property type="match status" value="1"/>
</dbReference>
<dbReference type="Pfam" id="PF08668">
    <property type="entry name" value="HDOD"/>
    <property type="match status" value="1"/>
</dbReference>
<evidence type="ECO:0000256" key="4">
    <source>
        <dbReference type="ARBA" id="ARBA00022840"/>
    </source>
</evidence>
<evidence type="ECO:0000259" key="5">
    <source>
        <dbReference type="PROSITE" id="PS50011"/>
    </source>
</evidence>
<keyword evidence="1" id="KW-0808">Transferase</keyword>
<accession>S6AB39</accession>
<dbReference type="PROSITE" id="PS50011">
    <property type="entry name" value="PROTEIN_KINASE_DOM"/>
    <property type="match status" value="1"/>
</dbReference>
<dbReference type="EMBL" id="AP013066">
    <property type="protein sequence ID" value="BAN34283.1"/>
    <property type="molecule type" value="Genomic_DNA"/>
</dbReference>
<evidence type="ECO:0000259" key="6">
    <source>
        <dbReference type="PROSITE" id="PS51833"/>
    </source>
</evidence>
<dbReference type="PROSITE" id="PS51833">
    <property type="entry name" value="HDOD"/>
    <property type="match status" value="1"/>
</dbReference>
<dbReference type="SUPFAM" id="SSF55781">
    <property type="entry name" value="GAF domain-like"/>
    <property type="match status" value="1"/>
</dbReference>
<reference evidence="7 8" key="1">
    <citation type="journal article" date="2012" name="Appl. Environ. Microbiol.">
        <title>Draft genome sequence of a psychrotolerant sulfur-oxidizing bacterium, Sulfuricella denitrificans skB26, and proteomic insights into cold adaptation.</title>
        <authorList>
            <person name="Watanabe T."/>
            <person name="Kojima H."/>
            <person name="Fukui M."/>
        </authorList>
    </citation>
    <scope>NUCLEOTIDE SEQUENCE [LARGE SCALE GENOMIC DNA]</scope>
    <source>
        <strain evidence="8">skB26</strain>
    </source>
</reference>
<dbReference type="Proteomes" id="UP000015559">
    <property type="component" value="Chromosome"/>
</dbReference>
<dbReference type="GO" id="GO:0005829">
    <property type="term" value="C:cytosol"/>
    <property type="evidence" value="ECO:0007669"/>
    <property type="project" value="TreeGrafter"/>
</dbReference>
<dbReference type="GO" id="GO:0016020">
    <property type="term" value="C:membrane"/>
    <property type="evidence" value="ECO:0007669"/>
    <property type="project" value="TreeGrafter"/>
</dbReference>
<proteinExistence type="predicted"/>
<keyword evidence="2" id="KW-0547">Nucleotide-binding</keyword>
<dbReference type="Gene3D" id="3.30.450.40">
    <property type="match status" value="1"/>
</dbReference>
<keyword evidence="3 7" id="KW-0418">Kinase</keyword>
<dbReference type="GO" id="GO:0005776">
    <property type="term" value="C:autophagosome"/>
    <property type="evidence" value="ECO:0007669"/>
    <property type="project" value="TreeGrafter"/>
</dbReference>
<dbReference type="GO" id="GO:0005524">
    <property type="term" value="F:ATP binding"/>
    <property type="evidence" value="ECO:0007669"/>
    <property type="project" value="UniProtKB-KW"/>
</dbReference>
<keyword evidence="8" id="KW-1185">Reference proteome</keyword>
<organism evidence="7 8">
    <name type="scientific">Sulfuricella denitrificans (strain DSM 22764 / NBRC 105220 / skB26)</name>
    <dbReference type="NCBI Taxonomy" id="1163617"/>
    <lineage>
        <taxon>Bacteria</taxon>
        <taxon>Pseudomonadati</taxon>
        <taxon>Pseudomonadota</taxon>
        <taxon>Betaproteobacteria</taxon>
        <taxon>Nitrosomonadales</taxon>
        <taxon>Sulfuricellaceae</taxon>
        <taxon>Sulfuricella</taxon>
    </lineage>
</organism>
<name>S6AB39_SULDS</name>
<feature type="domain" description="Protein kinase" evidence="5">
    <location>
        <begin position="8"/>
        <end position="268"/>
    </location>
</feature>
<evidence type="ECO:0000313" key="7">
    <source>
        <dbReference type="EMBL" id="BAN34283.1"/>
    </source>
</evidence>
<dbReference type="CDD" id="cd14014">
    <property type="entry name" value="STKc_PknB_like"/>
    <property type="match status" value="1"/>
</dbReference>
<dbReference type="Pfam" id="PF00069">
    <property type="entry name" value="Pkinase"/>
    <property type="match status" value="1"/>
</dbReference>
<dbReference type="InterPro" id="IPR011009">
    <property type="entry name" value="Kinase-like_dom_sf"/>
</dbReference>
<dbReference type="GO" id="GO:0004674">
    <property type="term" value="F:protein serine/threonine kinase activity"/>
    <property type="evidence" value="ECO:0007669"/>
    <property type="project" value="InterPro"/>
</dbReference>
<dbReference type="AlphaFoldDB" id="S6AB39"/>
<dbReference type="OrthoDB" id="9791419at2"/>
<dbReference type="Gene3D" id="3.30.200.20">
    <property type="entry name" value="Phosphorylase Kinase, domain 1"/>
    <property type="match status" value="1"/>
</dbReference>
<dbReference type="InterPro" id="IPR000719">
    <property type="entry name" value="Prot_kinase_dom"/>
</dbReference>
<dbReference type="KEGG" id="sdr:SCD_n00434"/>
<protein>
    <submittedName>
        <fullName evidence="7">Protein kinase:GAF</fullName>
    </submittedName>
</protein>
<dbReference type="Gene3D" id="1.10.510.10">
    <property type="entry name" value="Transferase(Phosphotransferase) domain 1"/>
    <property type="match status" value="1"/>
</dbReference>
<dbReference type="PROSITE" id="PS00108">
    <property type="entry name" value="PROTEIN_KINASE_ST"/>
    <property type="match status" value="1"/>
</dbReference>
<dbReference type="RefSeq" id="WP_009206771.1">
    <property type="nucleotide sequence ID" value="NC_022357.1"/>
</dbReference>
<dbReference type="PANTHER" id="PTHR24348:SF22">
    <property type="entry name" value="NON-SPECIFIC SERINE_THREONINE PROTEIN KINASE"/>
    <property type="match status" value="1"/>
</dbReference>
<dbReference type="SUPFAM" id="SSF56112">
    <property type="entry name" value="Protein kinase-like (PK-like)"/>
    <property type="match status" value="1"/>
</dbReference>
<dbReference type="eggNOG" id="COG0515">
    <property type="taxonomic scope" value="Bacteria"/>
</dbReference>
<evidence type="ECO:0000256" key="2">
    <source>
        <dbReference type="ARBA" id="ARBA00022741"/>
    </source>
</evidence>
<dbReference type="eggNOG" id="COG1639">
    <property type="taxonomic scope" value="Bacteria"/>
</dbReference>
<dbReference type="SUPFAM" id="SSF109604">
    <property type="entry name" value="HD-domain/PDEase-like"/>
    <property type="match status" value="1"/>
</dbReference>
<dbReference type="GO" id="GO:0000407">
    <property type="term" value="C:phagophore assembly site"/>
    <property type="evidence" value="ECO:0007669"/>
    <property type="project" value="TreeGrafter"/>
</dbReference>
<dbReference type="HOGENOM" id="CLU_018569_0_0_4"/>
<evidence type="ECO:0000313" key="8">
    <source>
        <dbReference type="Proteomes" id="UP000015559"/>
    </source>
</evidence>
<gene>
    <name evidence="7" type="ORF">SCD_n00434</name>
</gene>
<dbReference type="InterPro" id="IPR029016">
    <property type="entry name" value="GAF-like_dom_sf"/>
</dbReference>
<dbReference type="SMART" id="SM00220">
    <property type="entry name" value="S_TKc"/>
    <property type="match status" value="1"/>
</dbReference>
<evidence type="ECO:0000256" key="3">
    <source>
        <dbReference type="ARBA" id="ARBA00022777"/>
    </source>
</evidence>
<dbReference type="PANTHER" id="PTHR24348">
    <property type="entry name" value="SERINE/THREONINE-PROTEIN KINASE UNC-51-RELATED"/>
    <property type="match status" value="1"/>
</dbReference>
<sequence length="801" mass="89038">MLQNIGRFEVLRILGRGAQSVVYLAFDPQLQREVAIKTVHFAQQEDRDLKIGALIQESHTVSRLQHPNIVPIFEAGEHDSNPYLVFEYVEGKTLAAQLKEGGALPVLRAIQIIQQVLDAISHAHQHQIIHRDLKPSNILINLEGIPRVMDFGIATKISGAAHQGNDLMGTPTYMSPEYINTREVSIEGDIFATGLILCEMITGKRAVQGNDIFQILNKIVSGPIFNPAEASEFIDEKLGDIILKALAPNPLDRYTSAQEMRDALHAYMVMDANGLPILSEQSRKSTVDFLLRRMRYKSDFPALSESVSVINKIIASGGQDSFEKLSRAILKDVALTNKILRLVNSAYYGQHDSGKIATVSRAVVILGLDALRNLAVTLMLFDHMQNKALVTQLKDEFLRALFSAILAKEIATNVMARGDAEEVFICAMFHHLGRMLSLFYFPEETREIEKTMAQKEYSEEVAATQVLGISYQNLGMEIARIWGFPDQIVESMRQLPSGKIRKDTPYDMPHLIAAHANELCEAIADTSHDNRASAIQTVTRRFEDAVRLTEKQMDTALEKAVEEAIQYAGTIHLNLHYSQFGKALIDWAGGAEYLESTADDDSPTVLNTASAPGILAERRSSANANNEDERFDSQIILAEGLQNISQALLDNTPLNTLLHMVLEILHQGMGFQHVLLCIKDRKTDSMTGRFGLGPDIAQITRDFKFPLQPSNDVFHAVLSENSDILIADINAPKIRASIPDWYRKSVSAQTFILLPLSLNNIPVALIYADKKHAGDIALSRKELCLLHALRNQAALAFKHIT</sequence>
<keyword evidence="4" id="KW-0067">ATP-binding</keyword>
<dbReference type="InterPro" id="IPR045269">
    <property type="entry name" value="Atg1-like"/>
</dbReference>
<evidence type="ECO:0000256" key="1">
    <source>
        <dbReference type="ARBA" id="ARBA00022679"/>
    </source>
</evidence>